<dbReference type="PANTHER" id="PTHR35859">
    <property type="entry name" value="NONSELECTIVE CATION CHANNEL PROTEIN"/>
    <property type="match status" value="1"/>
</dbReference>
<dbReference type="EMBL" id="JAHUZD010000025">
    <property type="protein sequence ID" value="KAI3406113.2"/>
    <property type="molecule type" value="Genomic_DNA"/>
</dbReference>
<feature type="transmembrane region" description="Helical" evidence="2">
    <location>
        <begin position="193"/>
        <end position="214"/>
    </location>
</feature>
<feature type="transmembrane region" description="Helical" evidence="2">
    <location>
        <begin position="290"/>
        <end position="312"/>
    </location>
</feature>
<dbReference type="InterPro" id="IPR052971">
    <property type="entry name" value="TRP_calcium_channel"/>
</dbReference>
<feature type="domain" description="Calcium channel YVC1-like C-terminal transmembrane" evidence="3">
    <location>
        <begin position="161"/>
        <end position="342"/>
    </location>
</feature>
<comment type="caution">
    <text evidence="4">The sequence shown here is derived from an EMBL/GenBank/DDBJ whole genome shotgun (WGS) entry which is preliminary data.</text>
</comment>
<feature type="transmembrane region" description="Helical" evidence="2">
    <location>
        <begin position="107"/>
        <end position="128"/>
    </location>
</feature>
<evidence type="ECO:0000256" key="1">
    <source>
        <dbReference type="SAM" id="MobiDB-lite"/>
    </source>
</evidence>
<dbReference type="PANTHER" id="PTHR35859:SF4">
    <property type="entry name" value="MEMBRANE CHANNEL PROTEIN, PUTATIVE (AFU_ORTHOLOGUE AFUA_6G11300)-RELATED"/>
    <property type="match status" value="1"/>
</dbReference>
<dbReference type="Proteomes" id="UP001202479">
    <property type="component" value="Unassembled WGS sequence"/>
</dbReference>
<organism evidence="4 5">
    <name type="scientific">Candida oxycetoniae</name>
    <dbReference type="NCBI Taxonomy" id="497107"/>
    <lineage>
        <taxon>Eukaryota</taxon>
        <taxon>Fungi</taxon>
        <taxon>Dikarya</taxon>
        <taxon>Ascomycota</taxon>
        <taxon>Saccharomycotina</taxon>
        <taxon>Pichiomycetes</taxon>
        <taxon>Debaryomycetaceae</taxon>
        <taxon>Candida/Lodderomyces clade</taxon>
        <taxon>Candida</taxon>
    </lineage>
</organism>
<dbReference type="InterPro" id="IPR056336">
    <property type="entry name" value="YVC1_C"/>
</dbReference>
<feature type="transmembrane region" description="Helical" evidence="2">
    <location>
        <begin position="226"/>
        <end position="247"/>
    </location>
</feature>
<dbReference type="Pfam" id="PF23317">
    <property type="entry name" value="YVC1_C"/>
    <property type="match status" value="1"/>
</dbReference>
<feature type="compositionally biased region" description="Low complexity" evidence="1">
    <location>
        <begin position="486"/>
        <end position="496"/>
    </location>
</feature>
<proteinExistence type="predicted"/>
<accession>A0AAI9WZE4</accession>
<keyword evidence="2" id="KW-1133">Transmembrane helix</keyword>
<evidence type="ECO:0000313" key="4">
    <source>
        <dbReference type="EMBL" id="KAI3406113.2"/>
    </source>
</evidence>
<name>A0AAI9WZE4_9ASCO</name>
<sequence>MLFVKSPHSIKINSSEVAINTLELCVLSKSKNFLSQPIIVRILNRFYKGELIQSDISEKDKSSSNSNIDDDEEKMLLNAEIMKYKFNKVSINRILRRANTVPKYQNLVINLKLIVFAVLYFILIFKPISSLPELAFWLMSLSLNIEVFSKILSIDSRFLKLVIWNYIDVGLVVMLDFCFILKIFGFRSYYNDFFSLIGIVLFPRILSVFNNYKFFNLIVTSFNKMIWNLVGLILFFFTLISGFYFSFIALSYDQTSGDILFNMVKIFFGFTPSVWNNWEKFNTLGKIMQMFYLFLIQFIVGTILAICLSGIFNKARENIEQEFNYTKSKNLVLYFKMAVLNQRQDVLNYFLQIFKIPIILLILGHEILVSKLGVKDKSNVDLRNFVFFTNEEQPETDEIRMYKRGQKLVKPHQSLSTLGGGHLRTASTDSFFIDQLLNRKYGGRKTYGNTGEAVTRILSKRARQTQSSSLQLQQPFSIPQQPPQQIPQQQPFSIPQQQPPPPPPARRQSIYQQAFSFTPQSLLATSPNQNEEILSRLSILENVLLKNRASMSKSLGIYDIQENVDEGPLNREREEDSFSISSEVDTSVGNLDDTLPIKIDTLIETQLDQYDSDDTF</sequence>
<keyword evidence="5" id="KW-1185">Reference proteome</keyword>
<reference evidence="4" key="1">
    <citation type="journal article" date="2022" name="DNA Res.">
        <title>Genome analysis of five recently described species of the CUG-Ser clade uncovers Candida theae as a new hybrid lineage with pathogenic potential in the Candida parapsilosis species complex.</title>
        <authorList>
            <person name="Mixao V."/>
            <person name="Del Olmo V."/>
            <person name="Hegedusova E."/>
            <person name="Saus E."/>
            <person name="Pryszcz L."/>
            <person name="Cillingova A."/>
            <person name="Nosek J."/>
            <person name="Gabaldon T."/>
        </authorList>
    </citation>
    <scope>NUCLEOTIDE SEQUENCE</scope>
    <source>
        <strain evidence="4">CBS 10844</strain>
    </source>
</reference>
<keyword evidence="2" id="KW-0472">Membrane</keyword>
<feature type="region of interest" description="Disordered" evidence="1">
    <location>
        <begin position="477"/>
        <end position="507"/>
    </location>
</feature>
<dbReference type="RefSeq" id="XP_049181858.1">
    <property type="nucleotide sequence ID" value="XM_049326917.1"/>
</dbReference>
<feature type="transmembrane region" description="Helical" evidence="2">
    <location>
        <begin position="349"/>
        <end position="369"/>
    </location>
</feature>
<dbReference type="GeneID" id="73378571"/>
<keyword evidence="2" id="KW-0812">Transmembrane</keyword>
<dbReference type="AlphaFoldDB" id="A0AAI9WZE4"/>
<gene>
    <name evidence="4" type="ORF">KGF56_000954</name>
</gene>
<evidence type="ECO:0000313" key="5">
    <source>
        <dbReference type="Proteomes" id="UP001202479"/>
    </source>
</evidence>
<evidence type="ECO:0000259" key="3">
    <source>
        <dbReference type="Pfam" id="PF23317"/>
    </source>
</evidence>
<evidence type="ECO:0000256" key="2">
    <source>
        <dbReference type="SAM" id="Phobius"/>
    </source>
</evidence>
<feature type="transmembrane region" description="Helical" evidence="2">
    <location>
        <begin position="134"/>
        <end position="154"/>
    </location>
</feature>
<feature type="transmembrane region" description="Helical" evidence="2">
    <location>
        <begin position="166"/>
        <end position="187"/>
    </location>
</feature>
<protein>
    <recommendedName>
        <fullName evidence="3">Calcium channel YVC1-like C-terminal transmembrane domain-containing protein</fullName>
    </recommendedName>
</protein>